<proteinExistence type="predicted"/>
<organism evidence="1 2">
    <name type="scientific">Staphylococcus aureus</name>
    <dbReference type="NCBI Taxonomy" id="1280"/>
    <lineage>
        <taxon>Bacteria</taxon>
        <taxon>Bacillati</taxon>
        <taxon>Bacillota</taxon>
        <taxon>Bacilli</taxon>
        <taxon>Bacillales</taxon>
        <taxon>Staphylococcaceae</taxon>
        <taxon>Staphylococcus</taxon>
    </lineage>
</organism>
<sequence>MDYFNLYKVVLEACDNPSVTDGQELIDIISTHPYILELREKYEDDLIISKIIQILENCIDDNVIKGDCFINMDNNFHRISGLTTSGHLYLKTLSNNSSFSKFKNFAKNTSSKITVDSLGYLLRNYLQ</sequence>
<evidence type="ECO:0000313" key="1">
    <source>
        <dbReference type="EMBL" id="SUK87674.1"/>
    </source>
</evidence>
<name>A0A380E091_STAAU</name>
<accession>A0A380E091</accession>
<dbReference type="AlphaFoldDB" id="A0A380E091"/>
<gene>
    <name evidence="1" type="ORF">NCTC5664_02852</name>
</gene>
<dbReference type="RefSeq" id="WP_111762072.1">
    <property type="nucleotide sequence ID" value="NZ_CP094773.1"/>
</dbReference>
<evidence type="ECO:0000313" key="2">
    <source>
        <dbReference type="Proteomes" id="UP000254502"/>
    </source>
</evidence>
<dbReference type="Proteomes" id="UP000254502">
    <property type="component" value="Unassembled WGS sequence"/>
</dbReference>
<protein>
    <submittedName>
        <fullName evidence="1">Uncharacterized protein</fullName>
    </submittedName>
</protein>
<reference evidence="1 2" key="1">
    <citation type="submission" date="2018-06" db="EMBL/GenBank/DDBJ databases">
        <authorList>
            <consortium name="Pathogen Informatics"/>
            <person name="Doyle S."/>
        </authorList>
    </citation>
    <scope>NUCLEOTIDE SEQUENCE [LARGE SCALE GENOMIC DNA]</scope>
    <source>
        <strain evidence="1 2">NCTC5664</strain>
    </source>
</reference>
<dbReference type="EMBL" id="UHAQ01000003">
    <property type="protein sequence ID" value="SUK87674.1"/>
    <property type="molecule type" value="Genomic_DNA"/>
</dbReference>